<accession>A0A2P2PWK6</accession>
<name>A0A2P2PWK6_RHIMU</name>
<sequence>MHEHVNIYIARHTKISGSTAELLTNVLCVIGNFHF</sequence>
<organism evidence="1">
    <name type="scientific">Rhizophora mucronata</name>
    <name type="common">Asiatic mangrove</name>
    <dbReference type="NCBI Taxonomy" id="61149"/>
    <lineage>
        <taxon>Eukaryota</taxon>
        <taxon>Viridiplantae</taxon>
        <taxon>Streptophyta</taxon>
        <taxon>Embryophyta</taxon>
        <taxon>Tracheophyta</taxon>
        <taxon>Spermatophyta</taxon>
        <taxon>Magnoliopsida</taxon>
        <taxon>eudicotyledons</taxon>
        <taxon>Gunneridae</taxon>
        <taxon>Pentapetalae</taxon>
        <taxon>rosids</taxon>
        <taxon>fabids</taxon>
        <taxon>Malpighiales</taxon>
        <taxon>Rhizophoraceae</taxon>
        <taxon>Rhizophora</taxon>
    </lineage>
</organism>
<proteinExistence type="predicted"/>
<reference evidence="1" key="1">
    <citation type="submission" date="2018-02" db="EMBL/GenBank/DDBJ databases">
        <title>Rhizophora mucronata_Transcriptome.</title>
        <authorList>
            <person name="Meera S.P."/>
            <person name="Sreeshan A."/>
            <person name="Augustine A."/>
        </authorList>
    </citation>
    <scope>NUCLEOTIDE SEQUENCE</scope>
    <source>
        <tissue evidence="1">Leaf</tissue>
    </source>
</reference>
<evidence type="ECO:0000313" key="1">
    <source>
        <dbReference type="EMBL" id="MBX59117.1"/>
    </source>
</evidence>
<protein>
    <submittedName>
        <fullName evidence="1">Uncharacterized protein</fullName>
    </submittedName>
</protein>
<dbReference type="AlphaFoldDB" id="A0A2P2PWK6"/>
<dbReference type="EMBL" id="GGEC01078633">
    <property type="protein sequence ID" value="MBX59117.1"/>
    <property type="molecule type" value="Transcribed_RNA"/>
</dbReference>